<feature type="transmembrane region" description="Helical" evidence="6">
    <location>
        <begin position="373"/>
        <end position="395"/>
    </location>
</feature>
<evidence type="ECO:0000256" key="3">
    <source>
        <dbReference type="ARBA" id="ARBA00022692"/>
    </source>
</evidence>
<evidence type="ECO:0000313" key="7">
    <source>
        <dbReference type="EMBL" id="PZR11504.1"/>
    </source>
</evidence>
<dbReference type="AlphaFoldDB" id="A0A2W5V6R6"/>
<keyword evidence="4 6" id="KW-1133">Transmembrane helix</keyword>
<evidence type="ECO:0000256" key="4">
    <source>
        <dbReference type="ARBA" id="ARBA00022989"/>
    </source>
</evidence>
<name>A0A2W5V6R6_9BACT</name>
<gene>
    <name evidence="7" type="ORF">DI536_17930</name>
</gene>
<comment type="similarity">
    <text evidence="2">Belongs to the major facilitator superfamily. Proton-dependent oligopeptide transporter (POT/PTR) (TC 2.A.17) family.</text>
</comment>
<evidence type="ECO:0000256" key="1">
    <source>
        <dbReference type="ARBA" id="ARBA00004141"/>
    </source>
</evidence>
<dbReference type="Pfam" id="PF00854">
    <property type="entry name" value="PTR2"/>
    <property type="match status" value="2"/>
</dbReference>
<evidence type="ECO:0000256" key="6">
    <source>
        <dbReference type="SAM" id="Phobius"/>
    </source>
</evidence>
<evidence type="ECO:0000256" key="5">
    <source>
        <dbReference type="ARBA" id="ARBA00023136"/>
    </source>
</evidence>
<feature type="transmembrane region" description="Helical" evidence="6">
    <location>
        <begin position="181"/>
        <end position="202"/>
    </location>
</feature>
<keyword evidence="3 6" id="KW-0812">Transmembrane</keyword>
<evidence type="ECO:0000313" key="8">
    <source>
        <dbReference type="Proteomes" id="UP000249061"/>
    </source>
</evidence>
<dbReference type="InterPro" id="IPR000109">
    <property type="entry name" value="POT_fam"/>
</dbReference>
<comment type="caution">
    <text evidence="7">The sequence shown here is derived from an EMBL/GenBank/DDBJ whole genome shotgun (WGS) entry which is preliminary data.</text>
</comment>
<feature type="transmembrane region" description="Helical" evidence="6">
    <location>
        <begin position="223"/>
        <end position="241"/>
    </location>
</feature>
<feature type="transmembrane region" description="Helical" evidence="6">
    <location>
        <begin position="85"/>
        <end position="102"/>
    </location>
</feature>
<dbReference type="InterPro" id="IPR018456">
    <property type="entry name" value="PTR2_symporter_CS"/>
</dbReference>
<organism evidence="7 8">
    <name type="scientific">Archangium gephyra</name>
    <dbReference type="NCBI Taxonomy" id="48"/>
    <lineage>
        <taxon>Bacteria</taxon>
        <taxon>Pseudomonadati</taxon>
        <taxon>Myxococcota</taxon>
        <taxon>Myxococcia</taxon>
        <taxon>Myxococcales</taxon>
        <taxon>Cystobacterineae</taxon>
        <taxon>Archangiaceae</taxon>
        <taxon>Archangium</taxon>
    </lineage>
</organism>
<feature type="transmembrane region" description="Helical" evidence="6">
    <location>
        <begin position="496"/>
        <end position="516"/>
    </location>
</feature>
<accession>A0A2W5V6R6</accession>
<reference evidence="7 8" key="1">
    <citation type="submission" date="2017-08" db="EMBL/GenBank/DDBJ databases">
        <title>Infants hospitalized years apart are colonized by the same room-sourced microbial strains.</title>
        <authorList>
            <person name="Brooks B."/>
            <person name="Olm M.R."/>
            <person name="Firek B.A."/>
            <person name="Baker R."/>
            <person name="Thomas B.C."/>
            <person name="Morowitz M.J."/>
            <person name="Banfield J.F."/>
        </authorList>
    </citation>
    <scope>NUCLEOTIDE SEQUENCE [LARGE SCALE GENOMIC DNA]</scope>
    <source>
        <strain evidence="7">S2_003_000_R2_14</strain>
    </source>
</reference>
<evidence type="ECO:0000256" key="2">
    <source>
        <dbReference type="ARBA" id="ARBA00005982"/>
    </source>
</evidence>
<feature type="transmembrane region" description="Helical" evidence="6">
    <location>
        <begin position="337"/>
        <end position="361"/>
    </location>
</feature>
<dbReference type="GO" id="GO:0016020">
    <property type="term" value="C:membrane"/>
    <property type="evidence" value="ECO:0007669"/>
    <property type="project" value="UniProtKB-SubCell"/>
</dbReference>
<feature type="transmembrane region" description="Helical" evidence="6">
    <location>
        <begin position="29"/>
        <end position="48"/>
    </location>
</feature>
<protein>
    <submittedName>
        <fullName evidence="7">MFS transporter</fullName>
    </submittedName>
</protein>
<comment type="subcellular location">
    <subcellularLocation>
        <location evidence="1">Membrane</location>
        <topology evidence="1">Multi-pass membrane protein</topology>
    </subcellularLocation>
</comment>
<feature type="transmembrane region" description="Helical" evidence="6">
    <location>
        <begin position="108"/>
        <end position="127"/>
    </location>
</feature>
<proteinExistence type="inferred from homology"/>
<feature type="transmembrane region" description="Helical" evidence="6">
    <location>
        <begin position="54"/>
        <end position="78"/>
    </location>
</feature>
<dbReference type="EMBL" id="QFQP01000014">
    <property type="protein sequence ID" value="PZR11504.1"/>
    <property type="molecule type" value="Genomic_DNA"/>
</dbReference>
<dbReference type="PROSITE" id="PS01022">
    <property type="entry name" value="PTR2_1"/>
    <property type="match status" value="1"/>
</dbReference>
<dbReference type="PANTHER" id="PTHR11654">
    <property type="entry name" value="OLIGOPEPTIDE TRANSPORTER-RELATED"/>
    <property type="match status" value="1"/>
</dbReference>
<dbReference type="Proteomes" id="UP000249061">
    <property type="component" value="Unassembled WGS sequence"/>
</dbReference>
<feature type="transmembrane region" description="Helical" evidence="6">
    <location>
        <begin position="275"/>
        <end position="296"/>
    </location>
</feature>
<dbReference type="GO" id="GO:0022857">
    <property type="term" value="F:transmembrane transporter activity"/>
    <property type="evidence" value="ECO:0007669"/>
    <property type="project" value="InterPro"/>
</dbReference>
<feature type="transmembrane region" description="Helical" evidence="6">
    <location>
        <begin position="148"/>
        <end position="169"/>
    </location>
</feature>
<dbReference type="SUPFAM" id="SSF103473">
    <property type="entry name" value="MFS general substrate transporter"/>
    <property type="match status" value="1"/>
</dbReference>
<dbReference type="GO" id="GO:0006857">
    <property type="term" value="P:oligopeptide transport"/>
    <property type="evidence" value="ECO:0007669"/>
    <property type="project" value="InterPro"/>
</dbReference>
<keyword evidence="5 6" id="KW-0472">Membrane</keyword>
<dbReference type="Gene3D" id="1.20.1250.20">
    <property type="entry name" value="MFS general substrate transporter like domains"/>
    <property type="match status" value="2"/>
</dbReference>
<dbReference type="InterPro" id="IPR036259">
    <property type="entry name" value="MFS_trans_sf"/>
</dbReference>
<sequence length="534" mass="57885">MTAPATTPKTDKMPSSIWFIVSNEFAERFCFYGINSILVAYMVSHMKFPDGKALAWGALFKSAAYGFPMVGAIISDVFWGKFRTIFIFSIIYATGCVCLALFGSSEFALVASLGLVALGTGGIKPCVSTNVGDQFDAKNAHLIERAFSLFYMAINAGSSISIFLCPALLDDPNWGPKWAFGAPAIMMVLATVVFIAGRARYVMVPPAGKAWLKEVFSADGLKLIAKLAVLYVFVAIFWALWDQGNGGALVLQAQSPLMDKSIFGLFTLKAAQVQVVNGLFILILAPVFSYGIYPVVGKFVKVTPLRKIGAGLVVMGSSFLIVGWLEDQLMAGKPVSVWWQLLAYFVLTAAELLVSVTALEFSYKQAPLRIKSFIMALFLLSTMLGNLVIAVVNFASVKPMTTQAIEAGAQTWLTVADGSQFVPGQKIDFNGKTGLKQMVKNKKGELEPADVEGTFLVAEVQGNRLRVMTAAREDVISQGEMKAADGVSTYSLVGSAYYYFFIAVIWIAAVIFAIYAKFYKEQDFVRTDDGAASA</sequence>
<feature type="transmembrane region" description="Helical" evidence="6">
    <location>
        <begin position="308"/>
        <end position="325"/>
    </location>
</feature>